<name>A0A8S3X7G4_PARAO</name>
<comment type="caution">
    <text evidence="1">The sequence shown here is derived from an EMBL/GenBank/DDBJ whole genome shotgun (WGS) entry which is preliminary data.</text>
</comment>
<organism evidence="1 2">
    <name type="scientific">Parnassius apollo</name>
    <name type="common">Apollo butterfly</name>
    <name type="synonym">Papilio apollo</name>
    <dbReference type="NCBI Taxonomy" id="110799"/>
    <lineage>
        <taxon>Eukaryota</taxon>
        <taxon>Metazoa</taxon>
        <taxon>Ecdysozoa</taxon>
        <taxon>Arthropoda</taxon>
        <taxon>Hexapoda</taxon>
        <taxon>Insecta</taxon>
        <taxon>Pterygota</taxon>
        <taxon>Neoptera</taxon>
        <taxon>Endopterygota</taxon>
        <taxon>Lepidoptera</taxon>
        <taxon>Glossata</taxon>
        <taxon>Ditrysia</taxon>
        <taxon>Papilionoidea</taxon>
        <taxon>Papilionidae</taxon>
        <taxon>Parnassiinae</taxon>
        <taxon>Parnassini</taxon>
        <taxon>Parnassius</taxon>
        <taxon>Parnassius</taxon>
    </lineage>
</organism>
<evidence type="ECO:0000313" key="2">
    <source>
        <dbReference type="Proteomes" id="UP000691718"/>
    </source>
</evidence>
<evidence type="ECO:0000313" key="1">
    <source>
        <dbReference type="EMBL" id="CAG5007192.1"/>
    </source>
</evidence>
<dbReference type="EMBL" id="CAJQZP010000987">
    <property type="protein sequence ID" value="CAG5007192.1"/>
    <property type="molecule type" value="Genomic_DNA"/>
</dbReference>
<keyword evidence="2" id="KW-1185">Reference proteome</keyword>
<dbReference type="Proteomes" id="UP000691718">
    <property type="component" value="Unassembled WGS sequence"/>
</dbReference>
<protein>
    <submittedName>
        <fullName evidence="1">(apollo) hypothetical protein</fullName>
    </submittedName>
</protein>
<reference evidence="1" key="1">
    <citation type="submission" date="2021-04" db="EMBL/GenBank/DDBJ databases">
        <authorList>
            <person name="Tunstrom K."/>
        </authorList>
    </citation>
    <scope>NUCLEOTIDE SEQUENCE</scope>
</reference>
<proteinExistence type="predicted"/>
<dbReference type="OrthoDB" id="8881252at2759"/>
<sequence length="85" mass="10035">MCLLEQLILISRRNTIHNRSQIHNQQKIIYHNQQNLSDLPRPNKRPRINQKDEMVSEALNIMKNISERQNASKILEKDEDGLFGD</sequence>
<dbReference type="AlphaFoldDB" id="A0A8S3X7G4"/>
<accession>A0A8S3X7G4</accession>
<gene>
    <name evidence="1" type="ORF">PAPOLLO_LOCUS14881</name>
</gene>